<dbReference type="Proteomes" id="UP001190700">
    <property type="component" value="Unassembled WGS sequence"/>
</dbReference>
<dbReference type="AlphaFoldDB" id="A0AAE0BN15"/>
<dbReference type="EMBL" id="LGRX02034102">
    <property type="protein sequence ID" value="KAK3238805.1"/>
    <property type="molecule type" value="Genomic_DNA"/>
</dbReference>
<sequence>MAEEGDARSFTLAKSIRSANDSEEYDLAGYGGAQIPDLVNAAFKTPIPLPPDKMIRVTFVIGGGKKVRQKYNPDLARELSTALAALDFTDDRGAGCVLECQGMFKLQHDTDKDLKFMHVFPRVVGEEIAPASEQSASSAPHAVAASCTYREFMALTEEKVPTFTQKRCLLRVMKEISQRLADLDQKLINMETLQPDEQDFYDSGVEMADKIEILEKMLETHVKGQSLTAGEQKQMLKDLDEKIAAMEVQVQTQEEKGKKVDKLKAQYEVVKEKRDTIAGIKPTLIKEKHAKELVDLRKRLTTLEKLEASRVGSLMSPDEAKQLAAKPQILSRIADLEAGGDEWFEDEFKKVEELAKPKPKPAAAKSASRPTSASTGGGGSSGGWSTTASKPRKAPGTGATRTKKPQNLFDMLVED</sequence>
<evidence type="ECO:0000256" key="1">
    <source>
        <dbReference type="SAM" id="Coils"/>
    </source>
</evidence>
<proteinExistence type="predicted"/>
<protein>
    <submittedName>
        <fullName evidence="3">Uncharacterized protein</fullName>
    </submittedName>
</protein>
<comment type="caution">
    <text evidence="3">The sequence shown here is derived from an EMBL/GenBank/DDBJ whole genome shotgun (WGS) entry which is preliminary data.</text>
</comment>
<feature type="compositionally biased region" description="Low complexity" evidence="2">
    <location>
        <begin position="361"/>
        <end position="374"/>
    </location>
</feature>
<evidence type="ECO:0000256" key="2">
    <source>
        <dbReference type="SAM" id="MobiDB-lite"/>
    </source>
</evidence>
<accession>A0AAE0BN15</accession>
<feature type="region of interest" description="Disordered" evidence="2">
    <location>
        <begin position="354"/>
        <end position="415"/>
    </location>
</feature>
<feature type="coiled-coil region" evidence="1">
    <location>
        <begin position="229"/>
        <end position="256"/>
    </location>
</feature>
<evidence type="ECO:0000313" key="3">
    <source>
        <dbReference type="EMBL" id="KAK3238805.1"/>
    </source>
</evidence>
<organism evidence="3 4">
    <name type="scientific">Cymbomonas tetramitiformis</name>
    <dbReference type="NCBI Taxonomy" id="36881"/>
    <lineage>
        <taxon>Eukaryota</taxon>
        <taxon>Viridiplantae</taxon>
        <taxon>Chlorophyta</taxon>
        <taxon>Pyramimonadophyceae</taxon>
        <taxon>Pyramimonadales</taxon>
        <taxon>Pyramimonadaceae</taxon>
        <taxon>Cymbomonas</taxon>
    </lineage>
</organism>
<gene>
    <name evidence="3" type="ORF">CYMTET_51218</name>
</gene>
<evidence type="ECO:0000313" key="4">
    <source>
        <dbReference type="Proteomes" id="UP001190700"/>
    </source>
</evidence>
<keyword evidence="4" id="KW-1185">Reference proteome</keyword>
<keyword evidence="1" id="KW-0175">Coiled coil</keyword>
<feature type="coiled-coil region" evidence="1">
    <location>
        <begin position="166"/>
        <end position="193"/>
    </location>
</feature>
<reference evidence="3 4" key="1">
    <citation type="journal article" date="2015" name="Genome Biol. Evol.">
        <title>Comparative Genomics of a Bacterivorous Green Alga Reveals Evolutionary Causalities and Consequences of Phago-Mixotrophic Mode of Nutrition.</title>
        <authorList>
            <person name="Burns J.A."/>
            <person name="Paasch A."/>
            <person name="Narechania A."/>
            <person name="Kim E."/>
        </authorList>
    </citation>
    <scope>NUCLEOTIDE SEQUENCE [LARGE SCALE GENOMIC DNA]</scope>
    <source>
        <strain evidence="3 4">PLY_AMNH</strain>
    </source>
</reference>
<name>A0AAE0BN15_9CHLO</name>